<feature type="compositionally biased region" description="Pro residues" evidence="1">
    <location>
        <begin position="165"/>
        <end position="182"/>
    </location>
</feature>
<feature type="region of interest" description="Disordered" evidence="1">
    <location>
        <begin position="590"/>
        <end position="631"/>
    </location>
</feature>
<dbReference type="AlphaFoldDB" id="A0A9P8I5U8"/>
<reference evidence="2" key="1">
    <citation type="submission" date="2021-03" db="EMBL/GenBank/DDBJ databases">
        <title>Comparative genomics and phylogenomic investigation of the class Geoglossomycetes provide insights into ecological specialization and systematics.</title>
        <authorList>
            <person name="Melie T."/>
            <person name="Pirro S."/>
            <person name="Miller A.N."/>
            <person name="Quandt A."/>
        </authorList>
    </citation>
    <scope>NUCLEOTIDE SEQUENCE</scope>
    <source>
        <strain evidence="2">GBOQ0MN5Z8</strain>
    </source>
</reference>
<dbReference type="EMBL" id="JAGHQL010000078">
    <property type="protein sequence ID" value="KAH0541454.1"/>
    <property type="molecule type" value="Genomic_DNA"/>
</dbReference>
<evidence type="ECO:0000256" key="1">
    <source>
        <dbReference type="SAM" id="MobiDB-lite"/>
    </source>
</evidence>
<feature type="compositionally biased region" description="Polar residues" evidence="1">
    <location>
        <begin position="152"/>
        <end position="162"/>
    </location>
</feature>
<accession>A0A9P8I5U8</accession>
<feature type="compositionally biased region" description="Basic and acidic residues" evidence="1">
    <location>
        <begin position="325"/>
        <end position="344"/>
    </location>
</feature>
<comment type="caution">
    <text evidence="2">The sequence shown here is derived from an EMBL/GenBank/DDBJ whole genome shotgun (WGS) entry which is preliminary data.</text>
</comment>
<keyword evidence="3" id="KW-1185">Reference proteome</keyword>
<evidence type="ECO:0000313" key="3">
    <source>
        <dbReference type="Proteomes" id="UP000698800"/>
    </source>
</evidence>
<organism evidence="2 3">
    <name type="scientific">Glutinoglossum americanum</name>
    <dbReference type="NCBI Taxonomy" id="1670608"/>
    <lineage>
        <taxon>Eukaryota</taxon>
        <taxon>Fungi</taxon>
        <taxon>Dikarya</taxon>
        <taxon>Ascomycota</taxon>
        <taxon>Pezizomycotina</taxon>
        <taxon>Geoglossomycetes</taxon>
        <taxon>Geoglossales</taxon>
        <taxon>Geoglossaceae</taxon>
        <taxon>Glutinoglossum</taxon>
    </lineage>
</organism>
<feature type="region of interest" description="Disordered" evidence="1">
    <location>
        <begin position="530"/>
        <end position="551"/>
    </location>
</feature>
<gene>
    <name evidence="2" type="ORF">FGG08_004063</name>
</gene>
<proteinExistence type="predicted"/>
<dbReference type="OrthoDB" id="4200124at2759"/>
<dbReference type="Proteomes" id="UP000698800">
    <property type="component" value="Unassembled WGS sequence"/>
</dbReference>
<feature type="compositionally biased region" description="Low complexity" evidence="1">
    <location>
        <begin position="406"/>
        <end position="421"/>
    </location>
</feature>
<evidence type="ECO:0000313" key="2">
    <source>
        <dbReference type="EMBL" id="KAH0541454.1"/>
    </source>
</evidence>
<feature type="compositionally biased region" description="Basic and acidic residues" evidence="1">
    <location>
        <begin position="618"/>
        <end position="631"/>
    </location>
</feature>
<feature type="compositionally biased region" description="Acidic residues" evidence="1">
    <location>
        <begin position="894"/>
        <end position="905"/>
    </location>
</feature>
<feature type="region of interest" description="Disordered" evidence="1">
    <location>
        <begin position="325"/>
        <end position="356"/>
    </location>
</feature>
<feature type="region of interest" description="Disordered" evidence="1">
    <location>
        <begin position="885"/>
        <end position="907"/>
    </location>
</feature>
<name>A0A9P8I5U8_9PEZI</name>
<sequence>MKKLTLLDLPVETQKDIFKHVHFGIVFPDDDDPAFDSPIDGLAGGLDTLVTSKHNYARYLKEISLDTLSGGERGERAYKQYGYETSCGKFMNTLFAVVLKNAVALETFYWNIRVELNRPIFAALHSLPNLRHLHVRLQAGQSMYQTPPPLPSSATIANTPATDSLPPPPPLSSIPSTPPPPYSTKIPEIISKPNGGATPESRPEPPTFSEFKSLNSLVVLDIDCLSYVPELAACVHKCSLSLKKVKLSLSEALAIKARKPGYDEMDDSDDDMVDDLGNPINPPPTAPGATEGTLEKEAKVRAERSEQEAVLGKIFGVGKAVGGRRVDAKADSKEKPKHEDKSKTESGITENDPGKAFIDELKEVKKLMETTPSNISDADKIATQQEALKLILRAAEKYIGAGAKEAVVASSSGSKDASGSGPEADSKDKNVDLIGDDPESAKANAEPADGASRKGKEKATNVASEDDKTGKVDMTDGPGLFDTPPSKDKSVSTTNLENAVPEDIDVEHPDFEELEDVDDQEEVGDDIMVAQDPVTDSQITNAKDLKDGNDNTHHLPNGFIKGPEANMSGGLSQIDIDSKDSCEKVVHGEAGYKAHETAERVDPPAEISQSLEPQPETPDIKQPDSSDDQSVKDYIRSTRKISLRSLSLYLIPIRPSVLDRALDLTALHRISLLNVGPQAAFWTLMSNTHKKAPLQLKKIYTDNVTAEFLAFVSEIDGLTEILMLERSSKSKVESLAPKTTVGIEDIRKSILRKHAKTLKKLMIKNENDYSWDINGKAIRLLTKKGRNLAELAICVDLKNFHLLLQYISGLVSLKALYILTCRTDDTCQWVVRELRNFAIDNIAHYPELKLEYLALDSTVERVVRKKVNPKKVKNAGSIEKLLEGKETDAKDSDVSSDDENSDEDQQPGLKIETLGVKFYDVYGVRIFRKDVKAGVL</sequence>
<feature type="region of interest" description="Disordered" evidence="1">
    <location>
        <begin position="148"/>
        <end position="208"/>
    </location>
</feature>
<feature type="compositionally biased region" description="Basic and acidic residues" evidence="1">
    <location>
        <begin position="451"/>
        <end position="474"/>
    </location>
</feature>
<feature type="compositionally biased region" description="Basic and acidic residues" evidence="1">
    <location>
        <begin position="590"/>
        <end position="603"/>
    </location>
</feature>
<feature type="region of interest" description="Disordered" evidence="1">
    <location>
        <begin position="404"/>
        <end position="494"/>
    </location>
</feature>
<protein>
    <submittedName>
        <fullName evidence="2">Uncharacterized protein</fullName>
    </submittedName>
</protein>